<accession>A0ACC3TCJ5</accession>
<evidence type="ECO:0000313" key="1">
    <source>
        <dbReference type="EMBL" id="KAK9318890.1"/>
    </source>
</evidence>
<proteinExistence type="predicted"/>
<organism evidence="1 2">
    <name type="scientific">Lipomyces orientalis</name>
    <dbReference type="NCBI Taxonomy" id="1233043"/>
    <lineage>
        <taxon>Eukaryota</taxon>
        <taxon>Fungi</taxon>
        <taxon>Dikarya</taxon>
        <taxon>Ascomycota</taxon>
        <taxon>Saccharomycotina</taxon>
        <taxon>Lipomycetes</taxon>
        <taxon>Lipomycetales</taxon>
        <taxon>Lipomycetaceae</taxon>
        <taxon>Lipomyces</taxon>
    </lineage>
</organism>
<protein>
    <submittedName>
        <fullName evidence="1">Uncharacterized protein</fullName>
    </submittedName>
</protein>
<dbReference type="Proteomes" id="UP001489719">
    <property type="component" value="Unassembled WGS sequence"/>
</dbReference>
<gene>
    <name evidence="1" type="ORF">V1517DRAFT_334292</name>
</gene>
<sequence length="66" mass="7556">MTWVCAMFFSLQLVRNNIQNAISADFLIDASIVPHILLSATSEIILTPLLYISQNTYNGDNLRKRW</sequence>
<dbReference type="EMBL" id="MU970273">
    <property type="protein sequence ID" value="KAK9318890.1"/>
    <property type="molecule type" value="Genomic_DNA"/>
</dbReference>
<comment type="caution">
    <text evidence="1">The sequence shown here is derived from an EMBL/GenBank/DDBJ whole genome shotgun (WGS) entry which is preliminary data.</text>
</comment>
<evidence type="ECO:0000313" key="2">
    <source>
        <dbReference type="Proteomes" id="UP001489719"/>
    </source>
</evidence>
<name>A0ACC3TCJ5_9ASCO</name>
<feature type="non-terminal residue" evidence="1">
    <location>
        <position position="1"/>
    </location>
</feature>
<reference evidence="2" key="1">
    <citation type="journal article" date="2024" name="Front. Bioeng. Biotechnol.">
        <title>Genome-scale model development and genomic sequencing of the oleaginous clade Lipomyces.</title>
        <authorList>
            <person name="Czajka J.J."/>
            <person name="Han Y."/>
            <person name="Kim J."/>
            <person name="Mondo S.J."/>
            <person name="Hofstad B.A."/>
            <person name="Robles A."/>
            <person name="Haridas S."/>
            <person name="Riley R."/>
            <person name="LaButti K."/>
            <person name="Pangilinan J."/>
            <person name="Andreopoulos W."/>
            <person name="Lipzen A."/>
            <person name="Yan J."/>
            <person name="Wang M."/>
            <person name="Ng V."/>
            <person name="Grigoriev I.V."/>
            <person name="Spatafora J.W."/>
            <person name="Magnuson J.K."/>
            <person name="Baker S.E."/>
            <person name="Pomraning K.R."/>
        </authorList>
    </citation>
    <scope>NUCLEOTIDE SEQUENCE [LARGE SCALE GENOMIC DNA]</scope>
    <source>
        <strain evidence="2">CBS 10300</strain>
    </source>
</reference>
<keyword evidence="2" id="KW-1185">Reference proteome</keyword>